<feature type="transmembrane region" description="Helical" evidence="1">
    <location>
        <begin position="89"/>
        <end position="114"/>
    </location>
</feature>
<feature type="transmembrane region" description="Helical" evidence="1">
    <location>
        <begin position="20"/>
        <end position="47"/>
    </location>
</feature>
<dbReference type="AlphaFoldDB" id="A0AAV4JZD3"/>
<dbReference type="PANTHER" id="PTHR46928:SF1">
    <property type="entry name" value="MESENCHYME-SPECIFIC CELL SURFACE GLYCOPROTEIN"/>
    <property type="match status" value="1"/>
</dbReference>
<evidence type="ECO:0000313" key="2">
    <source>
        <dbReference type="EMBL" id="GFS27691.1"/>
    </source>
</evidence>
<dbReference type="Proteomes" id="UP000762676">
    <property type="component" value="Unassembled WGS sequence"/>
</dbReference>
<gene>
    <name evidence="2" type="ORF">ElyMa_005294600</name>
</gene>
<accession>A0AAV4JZD3</accession>
<keyword evidence="1" id="KW-0472">Membrane</keyword>
<evidence type="ECO:0000256" key="1">
    <source>
        <dbReference type="SAM" id="Phobius"/>
    </source>
</evidence>
<dbReference type="EMBL" id="BMAT01010552">
    <property type="protein sequence ID" value="GFS27691.1"/>
    <property type="molecule type" value="Genomic_DNA"/>
</dbReference>
<keyword evidence="1" id="KW-1133">Transmembrane helix</keyword>
<feature type="transmembrane region" description="Helical" evidence="1">
    <location>
        <begin position="54"/>
        <end position="83"/>
    </location>
</feature>
<reference evidence="2 3" key="1">
    <citation type="journal article" date="2021" name="Elife">
        <title>Chloroplast acquisition without the gene transfer in kleptoplastic sea slugs, Plakobranchus ocellatus.</title>
        <authorList>
            <person name="Maeda T."/>
            <person name="Takahashi S."/>
            <person name="Yoshida T."/>
            <person name="Shimamura S."/>
            <person name="Takaki Y."/>
            <person name="Nagai Y."/>
            <person name="Toyoda A."/>
            <person name="Suzuki Y."/>
            <person name="Arimoto A."/>
            <person name="Ishii H."/>
            <person name="Satoh N."/>
            <person name="Nishiyama T."/>
            <person name="Hasebe M."/>
            <person name="Maruyama T."/>
            <person name="Minagawa J."/>
            <person name="Obokata J."/>
            <person name="Shigenobu S."/>
        </authorList>
    </citation>
    <scope>NUCLEOTIDE SEQUENCE [LARGE SCALE GENOMIC DNA]</scope>
</reference>
<dbReference type="PANTHER" id="PTHR46928">
    <property type="entry name" value="MESENCHYME-SPECIFIC CELL SURFACE GLYCOPROTEIN"/>
    <property type="match status" value="1"/>
</dbReference>
<comment type="caution">
    <text evidence="2">The sequence shown here is derived from an EMBL/GenBank/DDBJ whole genome shotgun (WGS) entry which is preliminary data.</text>
</comment>
<sequence>MLVVNIPYIDPSRPGDGKRMISVCVIYFAVIQIHCFVFLCCNAYILLKIAAAVAVVAAVVVLVLVVAVVVVAVVVVVVVLVVVAAAVAVAAAVVAVVVVLEVVVVVVVAVVVVLSHVSTIYLPSADGQKPALFGNAVEQIAYDPHQKLIYAAGSRVLHVINATNPVAMATEISVYSDHDDFTDIELCGDRVFLTLRNLTDKMSSYLRVYKTYNTTRQDPLEMVLQTEGMASPLFLPFYMTRIPY</sequence>
<protein>
    <recommendedName>
        <fullName evidence="4">Sema domain-containing protein</fullName>
    </recommendedName>
</protein>
<organism evidence="2 3">
    <name type="scientific">Elysia marginata</name>
    <dbReference type="NCBI Taxonomy" id="1093978"/>
    <lineage>
        <taxon>Eukaryota</taxon>
        <taxon>Metazoa</taxon>
        <taxon>Spiralia</taxon>
        <taxon>Lophotrochozoa</taxon>
        <taxon>Mollusca</taxon>
        <taxon>Gastropoda</taxon>
        <taxon>Heterobranchia</taxon>
        <taxon>Euthyneura</taxon>
        <taxon>Panpulmonata</taxon>
        <taxon>Sacoglossa</taxon>
        <taxon>Placobranchoidea</taxon>
        <taxon>Plakobranchidae</taxon>
        <taxon>Elysia</taxon>
    </lineage>
</organism>
<keyword evidence="1" id="KW-0812">Transmembrane</keyword>
<dbReference type="InterPro" id="IPR052956">
    <property type="entry name" value="Mesenchyme-surface_protein"/>
</dbReference>
<proteinExistence type="predicted"/>
<keyword evidence="3" id="KW-1185">Reference proteome</keyword>
<evidence type="ECO:0008006" key="4">
    <source>
        <dbReference type="Google" id="ProtNLM"/>
    </source>
</evidence>
<evidence type="ECO:0000313" key="3">
    <source>
        <dbReference type="Proteomes" id="UP000762676"/>
    </source>
</evidence>
<name>A0AAV4JZD3_9GAST</name>